<dbReference type="Pfam" id="PF00534">
    <property type="entry name" value="Glycos_transf_1"/>
    <property type="match status" value="1"/>
</dbReference>
<sequence length="555" mass="62191" precursor="true">MTTTAAVWYEPDGYDTSGKRLVGRQAAGEQFLKGWVRYSGATLLPCASPGKKEYEDFVERIQPWLPAGKSPQWIPARWLEGLSKVGTLYRPDPALGDLAWQRRSYDQRAYSLCGITHTICSKAVMSFFSDLPLAPLQSWDALICTSQAVKDTVDYVLQHWCEYLAERTGGQPKSHVQLPIIPLGVDCAAFVPNAARAKLRDGLRKTLGIADNDIAILYVGRLNFYAKAHPLASYQAISRAARATKKKLCLIQVGWFENDREEKAFRDSTKSFCPGVDCVFLDGRRPEVREQAWAAADVFMSLSDNIQETFGLTPLEAMASGLPVICTDWNGYRATVRHEVDGFCIPTVMPPGGVGEELARDHWSGLLAYNAYIARTAMITAVDVDQCTRRLLQLIENPALRKQLGASGLARATAEFDWRHIIARYEALWRELAERRKTDTEHAPRRANSPANPLGEDPFHLFAHYATEQLSPTTRLQLGGEVDEASLAKINADWMMSFGADSRLPAEQWQVLLGHLQLVQETTIEDLLMTYAGREVQLWRTIGYLLKIDALRIKR</sequence>
<dbReference type="GO" id="GO:0102710">
    <property type="term" value="F:D-inositol-3-phosphate glycosyltransferase activity"/>
    <property type="evidence" value="ECO:0007669"/>
    <property type="project" value="UniProtKB-EC"/>
</dbReference>
<evidence type="ECO:0000313" key="2">
    <source>
        <dbReference type="EMBL" id="QDU31191.1"/>
    </source>
</evidence>
<keyword evidence="3" id="KW-1185">Reference proteome</keyword>
<name>A0A517YLV3_9BACT</name>
<dbReference type="PANTHER" id="PTHR45947:SF3">
    <property type="entry name" value="SULFOQUINOVOSYL TRANSFERASE SQD2"/>
    <property type="match status" value="1"/>
</dbReference>
<feature type="domain" description="Glycosyl transferase family 1" evidence="1">
    <location>
        <begin position="203"/>
        <end position="347"/>
    </location>
</feature>
<organism evidence="2 3">
    <name type="scientific">Anatilimnocola aggregata</name>
    <dbReference type="NCBI Taxonomy" id="2528021"/>
    <lineage>
        <taxon>Bacteria</taxon>
        <taxon>Pseudomonadati</taxon>
        <taxon>Planctomycetota</taxon>
        <taxon>Planctomycetia</taxon>
        <taxon>Pirellulales</taxon>
        <taxon>Pirellulaceae</taxon>
        <taxon>Anatilimnocola</taxon>
    </lineage>
</organism>
<dbReference type="Gene3D" id="3.40.50.2000">
    <property type="entry name" value="Glycogen Phosphorylase B"/>
    <property type="match status" value="1"/>
</dbReference>
<evidence type="ECO:0000313" key="3">
    <source>
        <dbReference type="Proteomes" id="UP000315017"/>
    </source>
</evidence>
<dbReference type="RefSeq" id="WP_145097907.1">
    <property type="nucleotide sequence ID" value="NZ_CP036274.1"/>
</dbReference>
<dbReference type="InterPro" id="IPR001296">
    <property type="entry name" value="Glyco_trans_1"/>
</dbReference>
<dbReference type="SUPFAM" id="SSF53756">
    <property type="entry name" value="UDP-Glycosyltransferase/glycogen phosphorylase"/>
    <property type="match status" value="1"/>
</dbReference>
<dbReference type="CDD" id="cd03801">
    <property type="entry name" value="GT4_PimA-like"/>
    <property type="match status" value="1"/>
</dbReference>
<dbReference type="Proteomes" id="UP000315017">
    <property type="component" value="Chromosome"/>
</dbReference>
<dbReference type="OrthoDB" id="9795068at2"/>
<dbReference type="KEGG" id="aagg:ETAA8_63440"/>
<dbReference type="InterPro" id="IPR050194">
    <property type="entry name" value="Glycosyltransferase_grp1"/>
</dbReference>
<keyword evidence="2" id="KW-0808">Transferase</keyword>
<accession>A0A517YLV3</accession>
<gene>
    <name evidence="2" type="primary">mshA</name>
    <name evidence="2" type="ORF">ETAA8_63440</name>
</gene>
<dbReference type="EMBL" id="CP036274">
    <property type="protein sequence ID" value="QDU31191.1"/>
    <property type="molecule type" value="Genomic_DNA"/>
</dbReference>
<keyword evidence="2" id="KW-0328">Glycosyltransferase</keyword>
<dbReference type="AlphaFoldDB" id="A0A517YLV3"/>
<dbReference type="PANTHER" id="PTHR45947">
    <property type="entry name" value="SULFOQUINOVOSYL TRANSFERASE SQD2"/>
    <property type="match status" value="1"/>
</dbReference>
<proteinExistence type="predicted"/>
<dbReference type="EC" id="2.4.1.250" evidence="2"/>
<protein>
    <submittedName>
        <fullName evidence="2">D-inositol-3-phosphate glycosyltransferase</fullName>
        <ecNumber evidence="2">2.4.1.250</ecNumber>
    </submittedName>
</protein>
<evidence type="ECO:0000259" key="1">
    <source>
        <dbReference type="Pfam" id="PF00534"/>
    </source>
</evidence>
<reference evidence="2 3" key="1">
    <citation type="submission" date="2019-02" db="EMBL/GenBank/DDBJ databases">
        <title>Deep-cultivation of Planctomycetes and their phenomic and genomic characterization uncovers novel biology.</title>
        <authorList>
            <person name="Wiegand S."/>
            <person name="Jogler M."/>
            <person name="Boedeker C."/>
            <person name="Pinto D."/>
            <person name="Vollmers J."/>
            <person name="Rivas-Marin E."/>
            <person name="Kohn T."/>
            <person name="Peeters S.H."/>
            <person name="Heuer A."/>
            <person name="Rast P."/>
            <person name="Oberbeckmann S."/>
            <person name="Bunk B."/>
            <person name="Jeske O."/>
            <person name="Meyerdierks A."/>
            <person name="Storesund J.E."/>
            <person name="Kallscheuer N."/>
            <person name="Luecker S."/>
            <person name="Lage O.M."/>
            <person name="Pohl T."/>
            <person name="Merkel B.J."/>
            <person name="Hornburger P."/>
            <person name="Mueller R.-W."/>
            <person name="Bruemmer F."/>
            <person name="Labrenz M."/>
            <person name="Spormann A.M."/>
            <person name="Op den Camp H."/>
            <person name="Overmann J."/>
            <person name="Amann R."/>
            <person name="Jetten M.S.M."/>
            <person name="Mascher T."/>
            <person name="Medema M.H."/>
            <person name="Devos D.P."/>
            <person name="Kaster A.-K."/>
            <person name="Ovreas L."/>
            <person name="Rohde M."/>
            <person name="Galperin M.Y."/>
            <person name="Jogler C."/>
        </authorList>
    </citation>
    <scope>NUCLEOTIDE SEQUENCE [LARGE SCALE GENOMIC DNA]</scope>
    <source>
        <strain evidence="2 3">ETA_A8</strain>
    </source>
</reference>